<evidence type="ECO:0000259" key="21">
    <source>
        <dbReference type="SMART" id="SM00079"/>
    </source>
</evidence>
<keyword evidence="13" id="KW-1071">Ligand-gated ion channel</keyword>
<sequence>MLSPGNSSDCIVGFLDDTYDVYNRLAFINYTAKYNLKHSVRTLSNDHYGTLSATCSLLKDGIVALLGPRTEANSQIVRSVCYSKDIPHIETRWDDNLQKSSFTVNMSPHPEVYSSIIAALVRSKGWKSFALFYDDRSSLSRITGLLKVVWESTIFIKRLDPKNSGNYRPALKEARKNGYTRFVIDCDIDRLSAVLMQALQIGLMVRENSYIITNLDLQTINLEPYKYSETNITGLRMVNPDSEAAIMLADSIHDTQYAYLDGFHEPIRDILSNDIRLETALLMDGLHLLHLALESLPKNTDSCISSSLCYNDLSYHHGATILGSLKMITFNGITGPVKLDNFGCRREFQLDIVELHESGLITVGSWHVENGITYLATGDEKLDNLENNNFTVITTLTAPYGMLKESEKPLSGNDRFEGFAIDIIHELSLIEKFNYTIIIREDKANGDWNNATGQWSGMIGDVLKGVAHLAIADLTITSERKEAVDFTTPFLNLGVSILYRKPTKALPNFFSFAAPFAVEVWMWIGGAYFVTSMSLFIMGRLCPSEWTNPYPCVENPEYLINQFSMKNSFWFMLGSILQQGSEIAPIGYATRMTAGAWWFFTLIMVSTYTANLAAFLTTESSDRPFNDVYDLIKKADKLGIKYGAKAKGATEAFFRGSRNDEFKQVYNYFDAHPDVMVKENHDGVVRADKGHYAFFMESVSIEYEVQRFCRLTQVGEMLDDKGYGIAMIKNATYRHRLNTALLKLQENGKIMELKRKWWEERRGGGQCGTERKTDEAPPLTLKHVGGVFWVTVGGTAVAILLVFLEMLAYILKKSVRHKKPFWIEVREEFKFYFKCRGLVKPVRYLEHTANESRSPMTGENRIEQLPDKRGSEQKDEDINYEFLPDIANMKS</sequence>
<evidence type="ECO:0000256" key="4">
    <source>
        <dbReference type="ARBA" id="ARBA00022475"/>
    </source>
</evidence>
<dbReference type="GO" id="GO:0045211">
    <property type="term" value="C:postsynaptic membrane"/>
    <property type="evidence" value="ECO:0007669"/>
    <property type="project" value="UniProtKB-SubCell"/>
</dbReference>
<comment type="caution">
    <text evidence="23">The sequence shown here is derived from an EMBL/GenBank/DDBJ whole genome shotgun (WGS) entry which is preliminary data.</text>
</comment>
<evidence type="ECO:0000256" key="11">
    <source>
        <dbReference type="ARBA" id="ARBA00023180"/>
    </source>
</evidence>
<dbReference type="SUPFAM" id="SSF53850">
    <property type="entry name" value="Periplasmic binding protein-like II"/>
    <property type="match status" value="1"/>
</dbReference>
<evidence type="ECO:0000256" key="2">
    <source>
        <dbReference type="ARBA" id="ARBA00008685"/>
    </source>
</evidence>
<dbReference type="InterPro" id="IPR001828">
    <property type="entry name" value="ANF_lig-bd_rcpt"/>
</dbReference>
<keyword evidence="14" id="KW-0407">Ion channel</keyword>
<evidence type="ECO:0000256" key="15">
    <source>
        <dbReference type="ARBA" id="ARBA00034100"/>
    </source>
</evidence>
<evidence type="ECO:0000256" key="9">
    <source>
        <dbReference type="ARBA" id="ARBA00023136"/>
    </source>
</evidence>
<gene>
    <name evidence="23" type="ORF">QE152_g6019</name>
</gene>
<keyword evidence="7" id="KW-0770">Synapse</keyword>
<keyword evidence="11" id="KW-0325">Glycoprotein</keyword>
<feature type="binding site" evidence="16">
    <location>
        <position position="697"/>
    </location>
    <ligand>
        <name>L-glutamate</name>
        <dbReference type="ChEBI" id="CHEBI:29985"/>
    </ligand>
</feature>
<dbReference type="Gene3D" id="1.10.287.70">
    <property type="match status" value="1"/>
</dbReference>
<comment type="subcellular location">
    <subcellularLocation>
        <location evidence="1">Cell membrane</location>
        <topology evidence="1">Multi-pass membrane protein</topology>
    </subcellularLocation>
    <subcellularLocation>
        <location evidence="15">Postsynaptic cell membrane</location>
    </subcellularLocation>
</comment>
<evidence type="ECO:0000256" key="6">
    <source>
        <dbReference type="ARBA" id="ARBA00022989"/>
    </source>
</evidence>
<evidence type="ECO:0000256" key="13">
    <source>
        <dbReference type="ARBA" id="ARBA00023286"/>
    </source>
</evidence>
<keyword evidence="24" id="KW-1185">Reference proteome</keyword>
<dbReference type="InterPro" id="IPR019594">
    <property type="entry name" value="Glu/Gly-bd"/>
</dbReference>
<dbReference type="InterPro" id="IPR001508">
    <property type="entry name" value="Iono_Glu_rcpt_met"/>
</dbReference>
<feature type="binding site" evidence="16">
    <location>
        <position position="475"/>
    </location>
    <ligand>
        <name>L-glutamate</name>
        <dbReference type="ChEBI" id="CHEBI:29985"/>
    </ligand>
</feature>
<keyword evidence="8" id="KW-0406">Ion transport</keyword>
<evidence type="ECO:0000259" key="22">
    <source>
        <dbReference type="SMART" id="SM00918"/>
    </source>
</evidence>
<feature type="domain" description="Ionotropic glutamate receptor L-glutamate and glycine-binding" evidence="22">
    <location>
        <begin position="399"/>
        <end position="464"/>
    </location>
</feature>
<evidence type="ECO:0000313" key="24">
    <source>
        <dbReference type="Proteomes" id="UP001458880"/>
    </source>
</evidence>
<dbReference type="Pfam" id="PF00060">
    <property type="entry name" value="Lig_chan"/>
    <property type="match status" value="1"/>
</dbReference>
<keyword evidence="12" id="KW-0628">Postsynaptic cell membrane</keyword>
<dbReference type="Proteomes" id="UP001458880">
    <property type="component" value="Unassembled WGS sequence"/>
</dbReference>
<dbReference type="CDD" id="cd06382">
    <property type="entry name" value="PBP1_iGluR_Kainate"/>
    <property type="match status" value="1"/>
</dbReference>
<evidence type="ECO:0000256" key="19">
    <source>
        <dbReference type="SAM" id="MobiDB-lite"/>
    </source>
</evidence>
<feature type="transmembrane region" description="Helical" evidence="20">
    <location>
        <begin position="509"/>
        <end position="530"/>
    </location>
</feature>
<evidence type="ECO:0000256" key="12">
    <source>
        <dbReference type="ARBA" id="ARBA00023257"/>
    </source>
</evidence>
<evidence type="ECO:0000256" key="20">
    <source>
        <dbReference type="SAM" id="Phobius"/>
    </source>
</evidence>
<evidence type="ECO:0000256" key="1">
    <source>
        <dbReference type="ARBA" id="ARBA00004651"/>
    </source>
</evidence>
<feature type="region of interest" description="Disordered" evidence="19">
    <location>
        <begin position="850"/>
        <end position="877"/>
    </location>
</feature>
<dbReference type="InterPro" id="IPR001320">
    <property type="entry name" value="Iontro_rcpt_C"/>
</dbReference>
<comment type="similarity">
    <text evidence="2">Belongs to the glutamate-gated ion channel (TC 1.A.10.1) family.</text>
</comment>
<keyword evidence="9 20" id="KW-0472">Membrane</keyword>
<keyword evidence="6 20" id="KW-1133">Transmembrane helix</keyword>
<evidence type="ECO:0000256" key="18">
    <source>
        <dbReference type="PIRSR" id="PIRSR601508-3"/>
    </source>
</evidence>
<evidence type="ECO:0000256" key="8">
    <source>
        <dbReference type="ARBA" id="ARBA00023065"/>
    </source>
</evidence>
<evidence type="ECO:0000256" key="7">
    <source>
        <dbReference type="ARBA" id="ARBA00023018"/>
    </source>
</evidence>
<dbReference type="FunFam" id="3.40.190.10:FF:000061">
    <property type="entry name" value="Glutamate receptor, ionotropic kainate"/>
    <property type="match status" value="1"/>
</dbReference>
<evidence type="ECO:0000256" key="3">
    <source>
        <dbReference type="ARBA" id="ARBA00022448"/>
    </source>
</evidence>
<evidence type="ECO:0000256" key="5">
    <source>
        <dbReference type="ARBA" id="ARBA00022692"/>
    </source>
</evidence>
<feature type="binding site" evidence="16">
    <location>
        <position position="480"/>
    </location>
    <ligand>
        <name>L-glutamate</name>
        <dbReference type="ChEBI" id="CHEBI:29985"/>
    </ligand>
</feature>
<dbReference type="Pfam" id="PF01094">
    <property type="entry name" value="ANF_receptor"/>
    <property type="match status" value="1"/>
</dbReference>
<keyword evidence="3" id="KW-0813">Transport</keyword>
<keyword evidence="5 20" id="KW-0812">Transmembrane</keyword>
<dbReference type="Pfam" id="PF10613">
    <property type="entry name" value="Lig_chan-Glu_bd"/>
    <property type="match status" value="1"/>
</dbReference>
<feature type="compositionally biased region" description="Basic and acidic residues" evidence="19">
    <location>
        <begin position="860"/>
        <end position="877"/>
    </location>
</feature>
<dbReference type="SMART" id="SM00918">
    <property type="entry name" value="Lig_chan-Glu_bd"/>
    <property type="match status" value="1"/>
</dbReference>
<dbReference type="FunFam" id="3.40.190.10:FF:000178">
    <property type="entry name" value="Glutamate receptor subunit"/>
    <property type="match status" value="1"/>
</dbReference>
<evidence type="ECO:0000256" key="16">
    <source>
        <dbReference type="PIRSR" id="PIRSR601508-1"/>
    </source>
</evidence>
<dbReference type="SMART" id="SM00079">
    <property type="entry name" value="PBPe"/>
    <property type="match status" value="1"/>
</dbReference>
<dbReference type="PANTHER" id="PTHR18966">
    <property type="entry name" value="IONOTROPIC GLUTAMATE RECEPTOR"/>
    <property type="match status" value="1"/>
</dbReference>
<reference evidence="23 24" key="1">
    <citation type="journal article" date="2024" name="BMC Genomics">
        <title>De novo assembly and annotation of Popillia japonica's genome with initial clues to its potential as an invasive pest.</title>
        <authorList>
            <person name="Cucini C."/>
            <person name="Boschi S."/>
            <person name="Funari R."/>
            <person name="Cardaioli E."/>
            <person name="Iannotti N."/>
            <person name="Marturano G."/>
            <person name="Paoli F."/>
            <person name="Bruttini M."/>
            <person name="Carapelli A."/>
            <person name="Frati F."/>
            <person name="Nardi F."/>
        </authorList>
    </citation>
    <scope>NUCLEOTIDE SEQUENCE [LARGE SCALE GENOMIC DNA]</scope>
    <source>
        <strain evidence="23">DMR45628</strain>
    </source>
</reference>
<dbReference type="EMBL" id="JASPKY010000039">
    <property type="protein sequence ID" value="KAK9746557.1"/>
    <property type="molecule type" value="Genomic_DNA"/>
</dbReference>
<evidence type="ECO:0000313" key="23">
    <source>
        <dbReference type="EMBL" id="KAK9746557.1"/>
    </source>
</evidence>
<feature type="transmembrane region" description="Helical" evidence="20">
    <location>
        <begin position="596"/>
        <end position="616"/>
    </location>
</feature>
<protein>
    <submittedName>
        <fullName evidence="23">Ligated ion channel L-glutamate- and glycine-binding site</fullName>
    </submittedName>
</protein>
<dbReference type="GO" id="GO:0015276">
    <property type="term" value="F:ligand-gated monoatomic ion channel activity"/>
    <property type="evidence" value="ECO:0007669"/>
    <property type="project" value="InterPro"/>
</dbReference>
<feature type="binding site" evidence="16">
    <location>
        <position position="650"/>
    </location>
    <ligand>
        <name>L-glutamate</name>
        <dbReference type="ChEBI" id="CHEBI:29985"/>
    </ligand>
</feature>
<dbReference type="AlphaFoldDB" id="A0AAW1MJH2"/>
<feature type="site" description="Interaction with the cone snail toxin Con-ikot-ikot" evidence="17">
    <location>
        <position position="655"/>
    </location>
</feature>
<evidence type="ECO:0000256" key="10">
    <source>
        <dbReference type="ARBA" id="ARBA00023170"/>
    </source>
</evidence>
<evidence type="ECO:0000256" key="14">
    <source>
        <dbReference type="ARBA" id="ARBA00023303"/>
    </source>
</evidence>
<evidence type="ECO:0000256" key="17">
    <source>
        <dbReference type="PIRSR" id="PIRSR601508-2"/>
    </source>
</evidence>
<dbReference type="FunFam" id="1.10.287.70:FF:000105">
    <property type="entry name" value="Eye-enriched kainate receptor, isoform A"/>
    <property type="match status" value="1"/>
</dbReference>
<accession>A0AAW1MJH2</accession>
<dbReference type="SUPFAM" id="SSF53822">
    <property type="entry name" value="Periplasmic binding protein-like I"/>
    <property type="match status" value="1"/>
</dbReference>
<dbReference type="Gene3D" id="3.40.190.10">
    <property type="entry name" value="Periplasmic binding protein-like II"/>
    <property type="match status" value="2"/>
</dbReference>
<organism evidence="23 24">
    <name type="scientific">Popillia japonica</name>
    <name type="common">Japanese beetle</name>
    <dbReference type="NCBI Taxonomy" id="7064"/>
    <lineage>
        <taxon>Eukaryota</taxon>
        <taxon>Metazoa</taxon>
        <taxon>Ecdysozoa</taxon>
        <taxon>Arthropoda</taxon>
        <taxon>Hexapoda</taxon>
        <taxon>Insecta</taxon>
        <taxon>Pterygota</taxon>
        <taxon>Neoptera</taxon>
        <taxon>Endopterygota</taxon>
        <taxon>Coleoptera</taxon>
        <taxon>Polyphaga</taxon>
        <taxon>Scarabaeiformia</taxon>
        <taxon>Scarabaeidae</taxon>
        <taxon>Rutelinae</taxon>
        <taxon>Popillia</taxon>
    </lineage>
</organism>
<feature type="transmembrane region" description="Helical" evidence="20">
    <location>
        <begin position="787"/>
        <end position="811"/>
    </location>
</feature>
<dbReference type="InterPro" id="IPR028082">
    <property type="entry name" value="Peripla_BP_I"/>
</dbReference>
<keyword evidence="10" id="KW-0675">Receptor</keyword>
<dbReference type="InterPro" id="IPR015683">
    <property type="entry name" value="Ionotropic_Glu_rcpt"/>
</dbReference>
<feature type="disulfide bond" evidence="18">
    <location>
        <begin position="709"/>
        <end position="767"/>
    </location>
</feature>
<name>A0AAW1MJH2_POPJA</name>
<feature type="domain" description="Ionotropic glutamate receptor C-terminal" evidence="21">
    <location>
        <begin position="389"/>
        <end position="760"/>
    </location>
</feature>
<keyword evidence="18" id="KW-1015">Disulfide bond</keyword>
<dbReference type="GO" id="GO:0038023">
    <property type="term" value="F:signaling receptor activity"/>
    <property type="evidence" value="ECO:0007669"/>
    <property type="project" value="InterPro"/>
</dbReference>
<proteinExistence type="inferred from homology"/>
<keyword evidence="4" id="KW-1003">Cell membrane</keyword>
<feature type="site" description="Interaction with the cone snail toxin Con-ikot-ikot" evidence="17">
    <location>
        <position position="743"/>
    </location>
</feature>
<dbReference type="Gene3D" id="3.40.50.2300">
    <property type="match status" value="2"/>
</dbReference>
<dbReference type="PRINTS" id="PR00177">
    <property type="entry name" value="NMDARECEPTOR"/>
</dbReference>